<organism evidence="1 2">
    <name type="scientific">Methanobrevibacter arboriphilus</name>
    <dbReference type="NCBI Taxonomy" id="39441"/>
    <lineage>
        <taxon>Archaea</taxon>
        <taxon>Methanobacteriati</taxon>
        <taxon>Methanobacteriota</taxon>
        <taxon>Methanomada group</taxon>
        <taxon>Methanobacteria</taxon>
        <taxon>Methanobacteriales</taxon>
        <taxon>Methanobacteriaceae</taxon>
        <taxon>Methanobrevibacter</taxon>
    </lineage>
</organism>
<gene>
    <name evidence="1" type="ORF">ISP01_08625</name>
</gene>
<dbReference type="Proteomes" id="UP000658733">
    <property type="component" value="Unassembled WGS sequence"/>
</dbReference>
<name>A0A843AI77_METAZ</name>
<dbReference type="EMBL" id="JADIIN010000068">
    <property type="protein sequence ID" value="MBF4469451.1"/>
    <property type="molecule type" value="Genomic_DNA"/>
</dbReference>
<evidence type="ECO:0000313" key="2">
    <source>
        <dbReference type="Proteomes" id="UP000658733"/>
    </source>
</evidence>
<sequence>MQALLSFITEKQGEKTNILLKFKNNGSIYITPETTLTPISADLIHIEGATSSRGNVNDVYNWNDFSSAKIINKKEG</sequence>
<dbReference type="AlphaFoldDB" id="A0A843AI77"/>
<proteinExistence type="predicted"/>
<protein>
    <submittedName>
        <fullName evidence="1">Uncharacterized protein</fullName>
    </submittedName>
</protein>
<dbReference type="RefSeq" id="WP_278523953.1">
    <property type="nucleotide sequence ID" value="NZ_JADIIN010000068.1"/>
</dbReference>
<accession>A0A843AI77</accession>
<evidence type="ECO:0000313" key="1">
    <source>
        <dbReference type="EMBL" id="MBF4469451.1"/>
    </source>
</evidence>
<reference evidence="1" key="1">
    <citation type="submission" date="2020-10" db="EMBL/GenBank/DDBJ databases">
        <title>Dehalococcoides mccartyi of a TCE/Cr reducing biochatode.</title>
        <authorList>
            <person name="Matturro B."/>
        </authorList>
    </citation>
    <scope>NUCLEOTIDE SEQUENCE</scope>
    <source>
        <strain evidence="1">Bin4</strain>
    </source>
</reference>
<comment type="caution">
    <text evidence="1">The sequence shown here is derived from an EMBL/GenBank/DDBJ whole genome shotgun (WGS) entry which is preliminary data.</text>
</comment>